<dbReference type="AlphaFoldDB" id="A0A061G3H2"/>
<dbReference type="STRING" id="3641.A0A061G3H2"/>
<dbReference type="eggNOG" id="ENOG502S1TM">
    <property type="taxonomic scope" value="Eukaryota"/>
</dbReference>
<protein>
    <submittedName>
        <fullName evidence="1">Uncharacterized protein</fullName>
    </submittedName>
</protein>
<dbReference type="EMBL" id="CM001881">
    <property type="protein sequence ID" value="EOY23717.1"/>
    <property type="molecule type" value="Genomic_DNA"/>
</dbReference>
<dbReference type="InterPro" id="IPR053234">
    <property type="entry name" value="RPM1_Interactor"/>
</dbReference>
<dbReference type="InParanoid" id="A0A061G3H2"/>
<dbReference type="HOGENOM" id="CLU_111354_0_0_1"/>
<sequence length="177" mass="20741">MARRRKPIRRKPMGEKEVIEISPSPAVKDKWLQNLKRKQEKEEEDGSPLRPIFCLKKNMDMKRIEEMEDCFILDFNPLDSVDIAMLSATNDGDDVDLSVVAEKGQLACRDYPHSRHLCLQFHFDTTPHERHCHQCYCYVCDSAAPCGNWMTHCHASEHVDDWKFQRKSRLKVRPSKL</sequence>
<reference evidence="1 2" key="1">
    <citation type="journal article" date="2013" name="Genome Biol.">
        <title>The genome sequence of the most widely cultivated cacao type and its use to identify candidate genes regulating pod color.</title>
        <authorList>
            <person name="Motamayor J.C."/>
            <person name="Mockaitis K."/>
            <person name="Schmutz J."/>
            <person name="Haiminen N."/>
            <person name="Iii D.L."/>
            <person name="Cornejo O."/>
            <person name="Findley S.D."/>
            <person name="Zheng P."/>
            <person name="Utro F."/>
            <person name="Royaert S."/>
            <person name="Saski C."/>
            <person name="Jenkins J."/>
            <person name="Podicheti R."/>
            <person name="Zhao M."/>
            <person name="Scheffler B.E."/>
            <person name="Stack J.C."/>
            <person name="Feltus F.A."/>
            <person name="Mustiga G.M."/>
            <person name="Amores F."/>
            <person name="Phillips W."/>
            <person name="Marelli J.P."/>
            <person name="May G.D."/>
            <person name="Shapiro H."/>
            <person name="Ma J."/>
            <person name="Bustamante C.D."/>
            <person name="Schnell R.J."/>
            <person name="Main D."/>
            <person name="Gilbert D."/>
            <person name="Parida L."/>
            <person name="Kuhn D.N."/>
        </authorList>
    </citation>
    <scope>NUCLEOTIDE SEQUENCE [LARGE SCALE GENOMIC DNA]</scope>
    <source>
        <strain evidence="2">cv. Matina 1-6</strain>
    </source>
</reference>
<accession>A0A061G3H2</accession>
<dbReference type="PANTHER" id="PTHR33443">
    <property type="entry name" value="ZGC:112980"/>
    <property type="match status" value="1"/>
</dbReference>
<proteinExistence type="predicted"/>
<evidence type="ECO:0000313" key="2">
    <source>
        <dbReference type="Proteomes" id="UP000026915"/>
    </source>
</evidence>
<dbReference type="FunCoup" id="A0A061G3H2">
    <property type="interactions" value="50"/>
</dbReference>
<dbReference type="Gramene" id="EOY23717">
    <property type="protein sequence ID" value="EOY23717"/>
    <property type="gene ID" value="TCM_015523"/>
</dbReference>
<gene>
    <name evidence="1" type="ORF">TCM_015523</name>
</gene>
<dbReference type="Proteomes" id="UP000026915">
    <property type="component" value="Chromosome 3"/>
</dbReference>
<dbReference type="PANTHER" id="PTHR33443:SF30">
    <property type="entry name" value="SARCOSINE DEHYDROGENASE-2C PROTEIN"/>
    <property type="match status" value="1"/>
</dbReference>
<evidence type="ECO:0000313" key="1">
    <source>
        <dbReference type="EMBL" id="EOY23717.1"/>
    </source>
</evidence>
<organism evidence="1 2">
    <name type="scientific">Theobroma cacao</name>
    <name type="common">Cacao</name>
    <name type="synonym">Cocoa</name>
    <dbReference type="NCBI Taxonomy" id="3641"/>
    <lineage>
        <taxon>Eukaryota</taxon>
        <taxon>Viridiplantae</taxon>
        <taxon>Streptophyta</taxon>
        <taxon>Embryophyta</taxon>
        <taxon>Tracheophyta</taxon>
        <taxon>Spermatophyta</taxon>
        <taxon>Magnoliopsida</taxon>
        <taxon>eudicotyledons</taxon>
        <taxon>Gunneridae</taxon>
        <taxon>Pentapetalae</taxon>
        <taxon>rosids</taxon>
        <taxon>malvids</taxon>
        <taxon>Malvales</taxon>
        <taxon>Malvaceae</taxon>
        <taxon>Byttnerioideae</taxon>
        <taxon>Theobroma</taxon>
    </lineage>
</organism>
<name>A0A061G3H2_THECC</name>
<dbReference type="OMA" id="AAPCENW"/>
<keyword evidence="2" id="KW-1185">Reference proteome</keyword>